<dbReference type="RefSeq" id="XP_008045213.1">
    <property type="nucleotide sequence ID" value="XM_008047022.1"/>
</dbReference>
<evidence type="ECO:0000313" key="3">
    <source>
        <dbReference type="Proteomes" id="UP000054317"/>
    </source>
</evidence>
<dbReference type="EMBL" id="JH711798">
    <property type="protein sequence ID" value="EIW51786.1"/>
    <property type="molecule type" value="Genomic_DNA"/>
</dbReference>
<dbReference type="OMA" id="KAYPPLI"/>
<evidence type="ECO:0000313" key="2">
    <source>
        <dbReference type="EMBL" id="EIW51786.1"/>
    </source>
</evidence>
<feature type="region of interest" description="Disordered" evidence="1">
    <location>
        <begin position="118"/>
        <end position="150"/>
    </location>
</feature>
<dbReference type="KEGG" id="tvs:TRAVEDRAFT_24869"/>
<dbReference type="AlphaFoldDB" id="R7S763"/>
<feature type="region of interest" description="Disordered" evidence="1">
    <location>
        <begin position="202"/>
        <end position="241"/>
    </location>
</feature>
<feature type="compositionally biased region" description="Gly residues" evidence="1">
    <location>
        <begin position="118"/>
        <end position="128"/>
    </location>
</feature>
<reference evidence="3" key="1">
    <citation type="journal article" date="2012" name="Science">
        <title>The Paleozoic origin of enzymatic lignin decomposition reconstructed from 31 fungal genomes.</title>
        <authorList>
            <person name="Floudas D."/>
            <person name="Binder M."/>
            <person name="Riley R."/>
            <person name="Barry K."/>
            <person name="Blanchette R.A."/>
            <person name="Henrissat B."/>
            <person name="Martinez A.T."/>
            <person name="Otillar R."/>
            <person name="Spatafora J.W."/>
            <person name="Yadav J.S."/>
            <person name="Aerts A."/>
            <person name="Benoit I."/>
            <person name="Boyd A."/>
            <person name="Carlson A."/>
            <person name="Copeland A."/>
            <person name="Coutinho P.M."/>
            <person name="de Vries R.P."/>
            <person name="Ferreira P."/>
            <person name="Findley K."/>
            <person name="Foster B."/>
            <person name="Gaskell J."/>
            <person name="Glotzer D."/>
            <person name="Gorecki P."/>
            <person name="Heitman J."/>
            <person name="Hesse C."/>
            <person name="Hori C."/>
            <person name="Igarashi K."/>
            <person name="Jurgens J.A."/>
            <person name="Kallen N."/>
            <person name="Kersten P."/>
            <person name="Kohler A."/>
            <person name="Kuees U."/>
            <person name="Kumar T.K.A."/>
            <person name="Kuo A."/>
            <person name="LaButti K."/>
            <person name="Larrondo L.F."/>
            <person name="Lindquist E."/>
            <person name="Ling A."/>
            <person name="Lombard V."/>
            <person name="Lucas S."/>
            <person name="Lundell T."/>
            <person name="Martin R."/>
            <person name="McLaughlin D.J."/>
            <person name="Morgenstern I."/>
            <person name="Morin E."/>
            <person name="Murat C."/>
            <person name="Nagy L.G."/>
            <person name="Nolan M."/>
            <person name="Ohm R.A."/>
            <person name="Patyshakuliyeva A."/>
            <person name="Rokas A."/>
            <person name="Ruiz-Duenas F.J."/>
            <person name="Sabat G."/>
            <person name="Salamov A."/>
            <person name="Samejima M."/>
            <person name="Schmutz J."/>
            <person name="Slot J.C."/>
            <person name="St John F."/>
            <person name="Stenlid J."/>
            <person name="Sun H."/>
            <person name="Sun S."/>
            <person name="Syed K."/>
            <person name="Tsang A."/>
            <person name="Wiebenga A."/>
            <person name="Young D."/>
            <person name="Pisabarro A."/>
            <person name="Eastwood D.C."/>
            <person name="Martin F."/>
            <person name="Cullen D."/>
            <person name="Grigoriev I.V."/>
            <person name="Hibbett D.S."/>
        </authorList>
    </citation>
    <scope>NUCLEOTIDE SEQUENCE [LARGE SCALE GENOMIC DNA]</scope>
    <source>
        <strain evidence="3">FP-101664</strain>
    </source>
</reference>
<sequence length="241" mass="24254">MSSGKKAYPPLIRGRKYKFQGPPDGRYYVGCLQTVLETVDGYSHCTETDEPVSWSSPPEDGRIVNRLRHGTRPAFAQNPSASAFPFAGAHPPNNPAGQAVPAGQRGVYAALPPPAAGGRGVPGNGSGQYAGTPYPADGRGIHAPARAPYAGAPPGQAAPYNAAHGYMGNPAYSQGNAAMLPPGYVAPNYGTGNTAAPGYGLNYYGAPGAGPSNTQSHDNGGYGAPGNGGAPGGTSSSSGQN</sequence>
<accession>R7S763</accession>
<proteinExistence type="predicted"/>
<gene>
    <name evidence="2" type="ORF">TRAVEDRAFT_24869</name>
</gene>
<protein>
    <submittedName>
        <fullName evidence="2">Uncharacterized protein</fullName>
    </submittedName>
</protein>
<dbReference type="GeneID" id="19412435"/>
<feature type="compositionally biased region" description="Gly residues" evidence="1">
    <location>
        <begin position="220"/>
        <end position="232"/>
    </location>
</feature>
<organism evidence="2 3">
    <name type="scientific">Trametes versicolor (strain FP-101664)</name>
    <name type="common">White-rot fungus</name>
    <name type="synonym">Coriolus versicolor</name>
    <dbReference type="NCBI Taxonomy" id="717944"/>
    <lineage>
        <taxon>Eukaryota</taxon>
        <taxon>Fungi</taxon>
        <taxon>Dikarya</taxon>
        <taxon>Basidiomycota</taxon>
        <taxon>Agaricomycotina</taxon>
        <taxon>Agaricomycetes</taxon>
        <taxon>Polyporales</taxon>
        <taxon>Polyporaceae</taxon>
        <taxon>Trametes</taxon>
    </lineage>
</organism>
<keyword evidence="3" id="KW-1185">Reference proteome</keyword>
<evidence type="ECO:0000256" key="1">
    <source>
        <dbReference type="SAM" id="MobiDB-lite"/>
    </source>
</evidence>
<name>R7S763_TRAVS</name>
<dbReference type="Proteomes" id="UP000054317">
    <property type="component" value="Unassembled WGS sequence"/>
</dbReference>